<feature type="region of interest" description="Disordered" evidence="1">
    <location>
        <begin position="685"/>
        <end position="773"/>
    </location>
</feature>
<dbReference type="VEuPathDB" id="PlasmoDB:PVW1_090014000"/>
<feature type="compositionally biased region" description="Acidic residues" evidence="1">
    <location>
        <begin position="305"/>
        <end position="315"/>
    </location>
</feature>
<dbReference type="eggNOG" id="ENOG502QXVS">
    <property type="taxonomic scope" value="Eukaryota"/>
</dbReference>
<dbReference type="VEuPathDB" id="PlasmoDB:PVP01_0908900"/>
<feature type="region of interest" description="Disordered" evidence="1">
    <location>
        <begin position="429"/>
        <end position="461"/>
    </location>
</feature>
<dbReference type="AlphaFoldDB" id="A0A1G4GX61"/>
<evidence type="ECO:0000313" key="2">
    <source>
        <dbReference type="EMBL" id="SCO67186.1"/>
    </source>
</evidence>
<feature type="region of interest" description="Disordered" evidence="1">
    <location>
        <begin position="518"/>
        <end position="568"/>
    </location>
</feature>
<feature type="compositionally biased region" description="Basic and acidic residues" evidence="1">
    <location>
        <begin position="186"/>
        <end position="225"/>
    </location>
</feature>
<sequence>MAQRAREGAPEHPNEQSAAPSPEDAATCPNGHLSQSAAKKGTHKKRREQAFKNFIYQHIFNKDRFTNIFKKKNGHNAGGKHTDQHGNTGRNQEDVCEDNQLSSDEEEYMLFLSYIYNDITSFIEINKNYHLENSNYADLEDLILEICGTACRDAFRNIKSIFKSPGQGSVCERADHGGVRGVNDCGEERHNHEAHGDDLYHPDSHGDQRYHPDSHGDKGTREALRSHPPSASDSSFFFIPPMECLVTHIHKLTSKKGEAHNDCKFASDVNEFLKNNGFDRHPIYGSLQRGDKPREEGEAEKAEGAEDAEEGEEADPSFHAELPAPRGETPRSLGQSSPATHEGARENGHSHLSSHPSGYATLEAELPHAHTGGEEQPPCSCSGGSNYSRRDCTDHLFCRRLHSEVDSTPPTHSQEGRLLLEDATEEITTNEKKHDEEGAQHAHSPPEEHTQGGTNFEVSSHNGRDTICVHIHNCNENEATWAHRKSPDEFTSSFLNGKARSDGGGAIYSAFSGPNCAPNFDSNDGLPNGPAQGNSPPDGAAQDDYNDDDDGVGSVEEETTGDPFLRGELLMNGSLQGGAEAHREIHHQNHSDHSKQASHFIPSDPSKQASRSNRDDDVFEDCLDDYVKPARAPNDSQDTDTNDDDSEADADSEEHDVAAEVDGVVAKVDGVVAKVDGVVAKVDGVASEVDDANGANAPSEDHPPDEQTDVQTDVQTDEQTSNNVRRGEDIQVCGGQGGSQLGDDEEGIPSEGKDPPKGQSPKEHTPKGLPPQRIIELDQKEYLEKQQKMVKNKTYADPESRREFPKNKNPHDDYYHYKYFNSCENVSNPYRYTKVGRKANIQVTPSPFPQFLRDIQIYNISQKKIRLKKTNIALRRDDADTGIPEKTTSKKKRHTRKRTE</sequence>
<feature type="compositionally biased region" description="Basic and acidic residues" evidence="1">
    <location>
        <begin position="1"/>
        <end position="14"/>
    </location>
</feature>
<protein>
    <submittedName>
        <fullName evidence="2">Uncharacterized protein</fullName>
    </submittedName>
</protein>
<feature type="compositionally biased region" description="Basic and acidic residues" evidence="1">
    <location>
        <begin position="429"/>
        <end position="450"/>
    </location>
</feature>
<accession>A0A1G4GX61</accession>
<feature type="compositionally biased region" description="Acidic residues" evidence="1">
    <location>
        <begin position="544"/>
        <end position="560"/>
    </location>
</feature>
<feature type="compositionally biased region" description="Acidic residues" evidence="1">
    <location>
        <begin position="637"/>
        <end position="654"/>
    </location>
</feature>
<feature type="compositionally biased region" description="Polar residues" evidence="1">
    <location>
        <begin position="709"/>
        <end position="724"/>
    </location>
</feature>
<dbReference type="Proteomes" id="UP000196402">
    <property type="component" value="Chromosome 9"/>
</dbReference>
<feature type="compositionally biased region" description="Basic and acidic residues" evidence="1">
    <location>
        <begin position="289"/>
        <end position="304"/>
    </location>
</feature>
<name>A0A1G4GX61_PLAVI</name>
<gene>
    <name evidence="2" type="ORF">PVT01_090012600</name>
</gene>
<organism evidence="2 3">
    <name type="scientific">Plasmodium vivax</name>
    <name type="common">malaria parasite P. vivax</name>
    <dbReference type="NCBI Taxonomy" id="5855"/>
    <lineage>
        <taxon>Eukaryota</taxon>
        <taxon>Sar</taxon>
        <taxon>Alveolata</taxon>
        <taxon>Apicomplexa</taxon>
        <taxon>Aconoidasida</taxon>
        <taxon>Haemosporida</taxon>
        <taxon>Plasmodiidae</taxon>
        <taxon>Plasmodium</taxon>
        <taxon>Plasmodium (Plasmodium)</taxon>
    </lineage>
</organism>
<dbReference type="EMBL" id="LT615247">
    <property type="protein sequence ID" value="SCO67186.1"/>
    <property type="molecule type" value="Genomic_DNA"/>
</dbReference>
<feature type="compositionally biased region" description="Polar residues" evidence="1">
    <location>
        <begin position="451"/>
        <end position="461"/>
    </location>
</feature>
<evidence type="ECO:0000313" key="3">
    <source>
        <dbReference type="Proteomes" id="UP000196402"/>
    </source>
</evidence>
<feature type="region of interest" description="Disordered" evidence="1">
    <location>
        <begin position="182"/>
        <end position="232"/>
    </location>
</feature>
<feature type="region of interest" description="Disordered" evidence="1">
    <location>
        <begin position="1"/>
        <end position="46"/>
    </location>
</feature>
<dbReference type="VEuPathDB" id="PlasmoDB:PVPAM_090013600"/>
<feature type="region of interest" description="Disordered" evidence="1">
    <location>
        <begin position="788"/>
        <end position="810"/>
    </location>
</feature>
<feature type="region of interest" description="Disordered" evidence="1">
    <location>
        <begin position="875"/>
        <end position="900"/>
    </location>
</feature>
<feature type="region of interest" description="Disordered" evidence="1">
    <location>
        <begin position="584"/>
        <end position="662"/>
    </location>
</feature>
<feature type="compositionally biased region" description="Basic and acidic residues" evidence="1">
    <location>
        <begin position="584"/>
        <end position="595"/>
    </location>
</feature>
<feature type="compositionally biased region" description="Basic and acidic residues" evidence="1">
    <location>
        <begin position="794"/>
        <end position="810"/>
    </location>
</feature>
<evidence type="ECO:0000256" key="1">
    <source>
        <dbReference type="SAM" id="MobiDB-lite"/>
    </source>
</evidence>
<feature type="region of interest" description="Disordered" evidence="1">
    <location>
        <begin position="70"/>
        <end position="98"/>
    </location>
</feature>
<feature type="compositionally biased region" description="Basic and acidic residues" evidence="1">
    <location>
        <begin position="751"/>
        <end position="766"/>
    </location>
</feature>
<dbReference type="VEuPathDB" id="PlasmoDB:PVX_091085"/>
<feature type="compositionally biased region" description="Basic residues" evidence="1">
    <location>
        <begin position="889"/>
        <end position="900"/>
    </location>
</feature>
<proteinExistence type="predicted"/>
<reference evidence="2 3" key="1">
    <citation type="submission" date="2016-07" db="EMBL/GenBank/DDBJ databases">
        <authorList>
            <consortium name="Pathogen Informatics"/>
        </authorList>
    </citation>
    <scope>NUCLEOTIDE SEQUENCE [LARGE SCALE GENOMIC DNA]</scope>
</reference>
<feature type="region of interest" description="Disordered" evidence="1">
    <location>
        <begin position="275"/>
        <end position="357"/>
    </location>
</feature>